<dbReference type="EMBL" id="KB199651">
    <property type="protein sequence ID" value="ESP05056.1"/>
    <property type="molecule type" value="Genomic_DNA"/>
</dbReference>
<dbReference type="Proteomes" id="UP000030746">
    <property type="component" value="Unassembled WGS sequence"/>
</dbReference>
<dbReference type="InterPro" id="IPR002935">
    <property type="entry name" value="SAM_O-MeTrfase"/>
</dbReference>
<sequence>MATIYDPAYRELTSLLSSSEIKGVDPAVLQKLNTIKELFEKRHEYADNLSTSPSDLLNEITKATVSHPWDEVYKAGKTSWNINPRMISGVCTVKFLQFIISMVKAKRVLELGMFTGYTALGMAEALPSDGVLHTIEIEKYIEEMAKGFFERSPHGKKIHVHIGEAREILSKLGDEGQKFDVIFLDADKQSYRNYIDTILDKNMLASNGILLADNAFKLGEAYTAPHTPKDNPIHDFNSYVQSKPELQQVLLPIRDGVLAVKRSSEITGLP</sequence>
<dbReference type="OrthoDB" id="10251242at2759"/>
<evidence type="ECO:0000256" key="2">
    <source>
        <dbReference type="ARBA" id="ARBA00022679"/>
    </source>
</evidence>
<dbReference type="HOGENOM" id="CLU_067676_1_2_1"/>
<dbReference type="GeneID" id="20248205"/>
<dbReference type="GO" id="GO:0008171">
    <property type="term" value="F:O-methyltransferase activity"/>
    <property type="evidence" value="ECO:0007669"/>
    <property type="project" value="InterPro"/>
</dbReference>
<dbReference type="Gene3D" id="3.40.50.150">
    <property type="entry name" value="Vaccinia Virus protein VP39"/>
    <property type="match status" value="1"/>
</dbReference>
<evidence type="ECO:0000256" key="3">
    <source>
        <dbReference type="ARBA" id="ARBA00022691"/>
    </source>
</evidence>
<organism evidence="5 6">
    <name type="scientific">Lottia gigantea</name>
    <name type="common">Giant owl limpet</name>
    <dbReference type="NCBI Taxonomy" id="225164"/>
    <lineage>
        <taxon>Eukaryota</taxon>
        <taxon>Metazoa</taxon>
        <taxon>Spiralia</taxon>
        <taxon>Lophotrochozoa</taxon>
        <taxon>Mollusca</taxon>
        <taxon>Gastropoda</taxon>
        <taxon>Patellogastropoda</taxon>
        <taxon>Lottioidea</taxon>
        <taxon>Lottiidae</taxon>
        <taxon>Lottia</taxon>
    </lineage>
</organism>
<dbReference type="GO" id="GO:0032259">
    <property type="term" value="P:methylation"/>
    <property type="evidence" value="ECO:0007669"/>
    <property type="project" value="UniProtKB-KW"/>
</dbReference>
<protein>
    <recommendedName>
        <fullName evidence="7">Catechol O-methyltransferase</fullName>
    </recommendedName>
</protein>
<name>V4BBS8_LOTGI</name>
<dbReference type="AlphaFoldDB" id="V4BBS8"/>
<accession>V4BBS8</accession>
<dbReference type="GO" id="GO:0008757">
    <property type="term" value="F:S-adenosylmethionine-dependent methyltransferase activity"/>
    <property type="evidence" value="ECO:0007669"/>
    <property type="project" value="TreeGrafter"/>
</dbReference>
<evidence type="ECO:0000313" key="6">
    <source>
        <dbReference type="Proteomes" id="UP000030746"/>
    </source>
</evidence>
<keyword evidence="6" id="KW-1185">Reference proteome</keyword>
<gene>
    <name evidence="5" type="ORF">LOTGIDRAFT_230087</name>
</gene>
<dbReference type="PANTHER" id="PTHR10509:SF14">
    <property type="entry name" value="CAFFEOYL-COA O-METHYLTRANSFERASE 3-RELATED"/>
    <property type="match status" value="1"/>
</dbReference>
<dbReference type="RefSeq" id="XP_009044565.1">
    <property type="nucleotide sequence ID" value="XM_009046317.1"/>
</dbReference>
<dbReference type="CDD" id="cd02440">
    <property type="entry name" value="AdoMet_MTases"/>
    <property type="match status" value="1"/>
</dbReference>
<evidence type="ECO:0000313" key="5">
    <source>
        <dbReference type="EMBL" id="ESP05056.1"/>
    </source>
</evidence>
<dbReference type="InterPro" id="IPR050362">
    <property type="entry name" value="Cation-dep_OMT"/>
</dbReference>
<dbReference type="PROSITE" id="PS51682">
    <property type="entry name" value="SAM_OMT_I"/>
    <property type="match status" value="1"/>
</dbReference>
<dbReference type="OMA" id="CDITDRW"/>
<evidence type="ECO:0000256" key="4">
    <source>
        <dbReference type="ARBA" id="ARBA00023453"/>
    </source>
</evidence>
<evidence type="ECO:0008006" key="7">
    <source>
        <dbReference type="Google" id="ProtNLM"/>
    </source>
</evidence>
<reference evidence="5 6" key="1">
    <citation type="journal article" date="2013" name="Nature">
        <title>Insights into bilaterian evolution from three spiralian genomes.</title>
        <authorList>
            <person name="Simakov O."/>
            <person name="Marletaz F."/>
            <person name="Cho S.J."/>
            <person name="Edsinger-Gonzales E."/>
            <person name="Havlak P."/>
            <person name="Hellsten U."/>
            <person name="Kuo D.H."/>
            <person name="Larsson T."/>
            <person name="Lv J."/>
            <person name="Arendt D."/>
            <person name="Savage R."/>
            <person name="Osoegawa K."/>
            <person name="de Jong P."/>
            <person name="Grimwood J."/>
            <person name="Chapman J.A."/>
            <person name="Shapiro H."/>
            <person name="Aerts A."/>
            <person name="Otillar R.P."/>
            <person name="Terry A.Y."/>
            <person name="Boore J.L."/>
            <person name="Grigoriev I.V."/>
            <person name="Lindberg D.R."/>
            <person name="Seaver E.C."/>
            <person name="Weisblat D.A."/>
            <person name="Putnam N.H."/>
            <person name="Rokhsar D.S."/>
        </authorList>
    </citation>
    <scope>NUCLEOTIDE SEQUENCE [LARGE SCALE GENOMIC DNA]</scope>
</reference>
<keyword evidence="2" id="KW-0808">Transferase</keyword>
<dbReference type="CTD" id="20248205"/>
<dbReference type="STRING" id="225164.V4BBS8"/>
<proteinExistence type="inferred from homology"/>
<comment type="similarity">
    <text evidence="4">Belongs to the class I-like SAM-binding methyltransferase superfamily. Cation-dependent O-methyltransferase family.</text>
</comment>
<dbReference type="KEGG" id="lgi:LOTGIDRAFT_230087"/>
<dbReference type="Pfam" id="PF01596">
    <property type="entry name" value="Methyltransf_3"/>
    <property type="match status" value="1"/>
</dbReference>
<dbReference type="PANTHER" id="PTHR10509">
    <property type="entry name" value="O-METHYLTRANSFERASE-RELATED"/>
    <property type="match status" value="1"/>
</dbReference>
<evidence type="ECO:0000256" key="1">
    <source>
        <dbReference type="ARBA" id="ARBA00022603"/>
    </source>
</evidence>
<dbReference type="SUPFAM" id="SSF53335">
    <property type="entry name" value="S-adenosyl-L-methionine-dependent methyltransferases"/>
    <property type="match status" value="1"/>
</dbReference>
<keyword evidence="3" id="KW-0949">S-adenosyl-L-methionine</keyword>
<keyword evidence="1" id="KW-0489">Methyltransferase</keyword>
<dbReference type="InterPro" id="IPR029063">
    <property type="entry name" value="SAM-dependent_MTases_sf"/>
</dbReference>